<accession>A0ACB0YLD1</accession>
<dbReference type="Proteomes" id="UP001497535">
    <property type="component" value="Unassembled WGS sequence"/>
</dbReference>
<evidence type="ECO:0000313" key="2">
    <source>
        <dbReference type="Proteomes" id="UP001497535"/>
    </source>
</evidence>
<keyword evidence="2" id="KW-1185">Reference proteome</keyword>
<name>A0ACB0YLD1_MELEN</name>
<sequence>MYLHFFILEKIIVRKAKKIKILFISQVYFSSFGLVYKSVIGVVQSSKSKQISKFSTFLFTFYYLKSKFN</sequence>
<evidence type="ECO:0000313" key="1">
    <source>
        <dbReference type="EMBL" id="CAK5052190.1"/>
    </source>
</evidence>
<gene>
    <name evidence="1" type="ORF">MENTE1834_LOCUS13816</name>
</gene>
<dbReference type="EMBL" id="CAVMJV010000014">
    <property type="protein sequence ID" value="CAK5052190.1"/>
    <property type="molecule type" value="Genomic_DNA"/>
</dbReference>
<protein>
    <submittedName>
        <fullName evidence="1">Uncharacterized protein</fullName>
    </submittedName>
</protein>
<reference evidence="1" key="1">
    <citation type="submission" date="2023-11" db="EMBL/GenBank/DDBJ databases">
        <authorList>
            <person name="Poullet M."/>
        </authorList>
    </citation>
    <scope>NUCLEOTIDE SEQUENCE</scope>
    <source>
        <strain evidence="1">E1834</strain>
    </source>
</reference>
<comment type="caution">
    <text evidence="1">The sequence shown here is derived from an EMBL/GenBank/DDBJ whole genome shotgun (WGS) entry which is preliminary data.</text>
</comment>
<proteinExistence type="predicted"/>
<organism evidence="1 2">
    <name type="scientific">Meloidogyne enterolobii</name>
    <name type="common">Root-knot nematode worm</name>
    <name type="synonym">Meloidogyne mayaguensis</name>
    <dbReference type="NCBI Taxonomy" id="390850"/>
    <lineage>
        <taxon>Eukaryota</taxon>
        <taxon>Metazoa</taxon>
        <taxon>Ecdysozoa</taxon>
        <taxon>Nematoda</taxon>
        <taxon>Chromadorea</taxon>
        <taxon>Rhabditida</taxon>
        <taxon>Tylenchina</taxon>
        <taxon>Tylenchomorpha</taxon>
        <taxon>Tylenchoidea</taxon>
        <taxon>Meloidogynidae</taxon>
        <taxon>Meloidogyninae</taxon>
        <taxon>Meloidogyne</taxon>
    </lineage>
</organism>